<feature type="domain" description="Type I restriction modification DNA specificity" evidence="4">
    <location>
        <begin position="17"/>
        <end position="123"/>
    </location>
</feature>
<keyword evidence="5" id="KW-0378">Hydrolase</keyword>
<dbReference type="InterPro" id="IPR044946">
    <property type="entry name" value="Restrct_endonuc_typeI_TRD_sf"/>
</dbReference>
<protein>
    <submittedName>
        <fullName evidence="5">Restriction endonuclease S subunit</fullName>
    </submittedName>
</protein>
<dbReference type="EMBL" id="JAUSWO010000001">
    <property type="protein sequence ID" value="MDQ0514273.1"/>
    <property type="molecule type" value="Genomic_DNA"/>
</dbReference>
<reference evidence="5" key="1">
    <citation type="submission" date="2023-07" db="EMBL/GenBank/DDBJ databases">
        <title>Genomic Encyclopedia of Type Strains, Phase IV (KMG-IV): sequencing the most valuable type-strain genomes for metagenomic binning, comparative biology and taxonomic classification.</title>
        <authorList>
            <person name="Goeker M."/>
        </authorList>
    </citation>
    <scope>NUCLEOTIDE SEQUENCE [LARGE SCALE GENOMIC DNA]</scope>
    <source>
        <strain evidence="5">DSM 21204</strain>
    </source>
</reference>
<dbReference type="PANTHER" id="PTHR30408">
    <property type="entry name" value="TYPE-1 RESTRICTION ENZYME ECOKI SPECIFICITY PROTEIN"/>
    <property type="match status" value="1"/>
</dbReference>
<sequence length="128" mass="14717">MKEGQSQFFIDADSISKNNIKKFENQLGSFAPKNSILFVKDGSVGLMKFIDFDCWIGSTLFSFSNSSVITTKFIYFYFLAIKKKILSLKKGSVVSHIYFKDLEKLEINMPNEKTQEKIINIIEHKINS</sequence>
<gene>
    <name evidence="5" type="ORF">J2Z62_000711</name>
</gene>
<comment type="similarity">
    <text evidence="1">Belongs to the type-I restriction system S methylase family.</text>
</comment>
<keyword evidence="5" id="KW-0255">Endonuclease</keyword>
<dbReference type="Proteomes" id="UP001240643">
    <property type="component" value="Unassembled WGS sequence"/>
</dbReference>
<keyword evidence="6" id="KW-1185">Reference proteome</keyword>
<keyword evidence="3" id="KW-0238">DNA-binding</keyword>
<comment type="caution">
    <text evidence="5">The sequence shown here is derived from an EMBL/GenBank/DDBJ whole genome shotgun (WGS) entry which is preliminary data.</text>
</comment>
<evidence type="ECO:0000256" key="3">
    <source>
        <dbReference type="ARBA" id="ARBA00023125"/>
    </source>
</evidence>
<keyword evidence="2" id="KW-0680">Restriction system</keyword>
<evidence type="ECO:0000313" key="6">
    <source>
        <dbReference type="Proteomes" id="UP001240643"/>
    </source>
</evidence>
<name>A0ABU0M097_9BACT</name>
<accession>A0ABU0M097</accession>
<dbReference type="GO" id="GO:0004519">
    <property type="term" value="F:endonuclease activity"/>
    <property type="evidence" value="ECO:0007669"/>
    <property type="project" value="UniProtKB-KW"/>
</dbReference>
<dbReference type="Pfam" id="PF01420">
    <property type="entry name" value="Methylase_S"/>
    <property type="match status" value="1"/>
</dbReference>
<evidence type="ECO:0000313" key="5">
    <source>
        <dbReference type="EMBL" id="MDQ0514273.1"/>
    </source>
</evidence>
<evidence type="ECO:0000256" key="1">
    <source>
        <dbReference type="ARBA" id="ARBA00010923"/>
    </source>
</evidence>
<proteinExistence type="inferred from homology"/>
<evidence type="ECO:0000256" key="2">
    <source>
        <dbReference type="ARBA" id="ARBA00022747"/>
    </source>
</evidence>
<dbReference type="InterPro" id="IPR000055">
    <property type="entry name" value="Restrct_endonuc_typeI_TRD"/>
</dbReference>
<dbReference type="InterPro" id="IPR052021">
    <property type="entry name" value="Type-I_RS_S_subunit"/>
</dbReference>
<dbReference type="PANTHER" id="PTHR30408:SF12">
    <property type="entry name" value="TYPE I RESTRICTION ENZYME MJAVIII SPECIFICITY SUBUNIT"/>
    <property type="match status" value="1"/>
</dbReference>
<dbReference type="Gene3D" id="3.90.220.20">
    <property type="entry name" value="DNA methylase specificity domains"/>
    <property type="match status" value="1"/>
</dbReference>
<keyword evidence="5" id="KW-0540">Nuclease</keyword>
<organism evidence="5 6">
    <name type="scientific">Mycoplasmoides fastidiosum</name>
    <dbReference type="NCBI Taxonomy" id="92758"/>
    <lineage>
        <taxon>Bacteria</taxon>
        <taxon>Bacillati</taxon>
        <taxon>Mycoplasmatota</taxon>
        <taxon>Mycoplasmoidales</taxon>
        <taxon>Mycoplasmoidaceae</taxon>
        <taxon>Mycoplasmoides</taxon>
    </lineage>
</organism>
<dbReference type="SUPFAM" id="SSF116734">
    <property type="entry name" value="DNA methylase specificity domain"/>
    <property type="match status" value="1"/>
</dbReference>
<evidence type="ECO:0000259" key="4">
    <source>
        <dbReference type="Pfam" id="PF01420"/>
    </source>
</evidence>